<sequence length="91" mass="9983">MDGDGALLLLLAGPASATALYWALYRYYRNTDKSHAFERETTVDAKPVTGADADVKVSEVIGTRETRINGDNVSAYRTRVARIRDAAQPHT</sequence>
<dbReference type="EMBL" id="SOBT01000012">
    <property type="protein sequence ID" value="TDU24436.1"/>
    <property type="molecule type" value="Genomic_DNA"/>
</dbReference>
<evidence type="ECO:0000313" key="2">
    <source>
        <dbReference type="EMBL" id="TDU24436.1"/>
    </source>
</evidence>
<feature type="transmembrane region" description="Helical" evidence="1">
    <location>
        <begin position="6"/>
        <end position="25"/>
    </location>
</feature>
<comment type="caution">
    <text evidence="2">The sequence shown here is derived from an EMBL/GenBank/DDBJ whole genome shotgun (WGS) entry which is preliminary data.</text>
</comment>
<keyword evidence="1" id="KW-1133">Transmembrane helix</keyword>
<dbReference type="RefSeq" id="WP_133883873.1">
    <property type="nucleotide sequence ID" value="NZ_MWIN01000025.1"/>
</dbReference>
<protein>
    <submittedName>
        <fullName evidence="2">Uncharacterized protein</fullName>
    </submittedName>
</protein>
<gene>
    <name evidence="2" type="ORF">DFR24_4706</name>
</gene>
<dbReference type="Proteomes" id="UP000295341">
    <property type="component" value="Unassembled WGS sequence"/>
</dbReference>
<dbReference type="OrthoDB" id="6001663at2"/>
<organism evidence="2 3">
    <name type="scientific">Panacagrimonas perspica</name>
    <dbReference type="NCBI Taxonomy" id="381431"/>
    <lineage>
        <taxon>Bacteria</taxon>
        <taxon>Pseudomonadati</taxon>
        <taxon>Pseudomonadota</taxon>
        <taxon>Gammaproteobacteria</taxon>
        <taxon>Nevskiales</taxon>
        <taxon>Nevskiaceae</taxon>
        <taxon>Panacagrimonas</taxon>
    </lineage>
</organism>
<keyword evidence="1" id="KW-0472">Membrane</keyword>
<reference evidence="2 3" key="1">
    <citation type="submission" date="2019-03" db="EMBL/GenBank/DDBJ databases">
        <title>Genomic Encyclopedia of Type Strains, Phase IV (KMG-IV): sequencing the most valuable type-strain genomes for metagenomic binning, comparative biology and taxonomic classification.</title>
        <authorList>
            <person name="Goeker M."/>
        </authorList>
    </citation>
    <scope>NUCLEOTIDE SEQUENCE [LARGE SCALE GENOMIC DNA]</scope>
    <source>
        <strain evidence="2 3">DSM 26377</strain>
    </source>
</reference>
<name>A0A4V3F4C9_9GAMM</name>
<accession>A0A4V3F4C9</accession>
<proteinExistence type="predicted"/>
<evidence type="ECO:0000313" key="3">
    <source>
        <dbReference type="Proteomes" id="UP000295341"/>
    </source>
</evidence>
<keyword evidence="3" id="KW-1185">Reference proteome</keyword>
<keyword evidence="1" id="KW-0812">Transmembrane</keyword>
<evidence type="ECO:0000256" key="1">
    <source>
        <dbReference type="SAM" id="Phobius"/>
    </source>
</evidence>
<dbReference type="AlphaFoldDB" id="A0A4V3F4C9"/>